<feature type="active site" description="Proton acceptor" evidence="4">
    <location>
        <position position="456"/>
    </location>
</feature>
<accession>A0A7S3HKS5</accession>
<evidence type="ECO:0000256" key="3">
    <source>
        <dbReference type="ARBA" id="ARBA00023098"/>
    </source>
</evidence>
<evidence type="ECO:0000256" key="2">
    <source>
        <dbReference type="ARBA" id="ARBA00022963"/>
    </source>
</evidence>
<dbReference type="AlphaFoldDB" id="A0A7S3HKS5"/>
<sequence length="912" mass="102730">MDLANVDVDKLLAKLVNEIDRMVKLGIDKVPDVERFVLNLLDQMFAPRQIARQIAMISVLQVVLMCYSQLSSIWTKISLNLTEKGRKEKAMIQELKNAATYDEWQIAAQNLDKLRGLDVWRQQDHSTLYDHRMLQKRILFTREMLRRGDVFDLMFRMRGGLARDQFGMQHEGLFSRALAGTKIIVEKYLETIADGLNFICDSPIADEEIPTEAKLAFFNEVRHSYGRTALLLSGGAFLGFYHMGVVRALWTEGLLPRVISGASAGSIMTAIIGTREEEDFQNIFNAEDASNGVINFPEGFRTDFFRYSEELKSEMARRLNYFVPQGLRWITQPIFGYIFDKKILNLDTEHLKQCLIADVGLYTFQEAFDKTGRIINITVAPNNNYDPPRLLNYLTAPHVCVWSAAAASCALPGIFDSVSLIVKEPNGQFRPENEWTRQALVDNEDIKAVNLASYSDGSVENDLPMQQLSELFNVNHFIVSQVNPHSAILSSMGMAATVWSNPVYNTLVGYLRFLTAQCRDWVKNIVKLFIFRSRAPIWSSRRGFTQTITQDYEGRDVDVTINPWSGHISAATALMSAIHNPTEEEYVAVVHAAEVNTWPAIPRIRAHCLVETTLEQCVQRLRKRMTAESEAAQLAALNHHYQQQGDAGANPGMFKKDRTPSFYTSKSLVNLSGLSISDPAPIQQVWYQGQPQHQQPQQQREKSHNDSFKLNKNHLSPKHALKQADSSEDDESEQDRQLVDNLSFNSVDVGVMPLTGSSSHTLSHLTTNSGNNASSLNGIFPSATGERENDTPRPRRSRLNSHSTPLQPGSDLQLNTLANAHSNNSGGQLNDYFNVSTDSYDQGDLSGAPKRRGSHSSHKEETLFHKTTNMASFYYRKSTSTDHLKDMGAMHLLSQNNDAHQNAYQGYGYQGW</sequence>
<feature type="region of interest" description="Disordered" evidence="5">
    <location>
        <begin position="688"/>
        <end position="712"/>
    </location>
</feature>
<dbReference type="EMBL" id="HBIC01052256">
    <property type="protein sequence ID" value="CAE0297889.1"/>
    <property type="molecule type" value="Transcribed_RNA"/>
</dbReference>
<feature type="region of interest" description="Disordered" evidence="5">
    <location>
        <begin position="760"/>
        <end position="812"/>
    </location>
</feature>
<feature type="domain" description="PNPLA" evidence="6">
    <location>
        <begin position="230"/>
        <end position="469"/>
    </location>
</feature>
<comment type="caution">
    <text evidence="4">Lacks conserved residue(s) required for the propagation of feature annotation.</text>
</comment>
<feature type="compositionally biased region" description="Polar residues" evidence="5">
    <location>
        <begin position="800"/>
        <end position="812"/>
    </location>
</feature>
<dbReference type="InterPro" id="IPR050301">
    <property type="entry name" value="NTE"/>
</dbReference>
<feature type="short sequence motif" description="GXSXG" evidence="4">
    <location>
        <begin position="261"/>
        <end position="265"/>
    </location>
</feature>
<feature type="region of interest" description="Disordered" evidence="5">
    <location>
        <begin position="840"/>
        <end position="860"/>
    </location>
</feature>
<keyword evidence="1 4" id="KW-0378">Hydrolase</keyword>
<name>A0A7S3HKS5_9STRA</name>
<evidence type="ECO:0000256" key="4">
    <source>
        <dbReference type="PROSITE-ProRule" id="PRU01161"/>
    </source>
</evidence>
<evidence type="ECO:0000256" key="1">
    <source>
        <dbReference type="ARBA" id="ARBA00022801"/>
    </source>
</evidence>
<feature type="compositionally biased region" description="Low complexity" evidence="5">
    <location>
        <begin position="688"/>
        <end position="698"/>
    </location>
</feature>
<keyword evidence="3 4" id="KW-0443">Lipid metabolism</keyword>
<dbReference type="GO" id="GO:0004806">
    <property type="term" value="F:triacylglycerol lipase activity"/>
    <property type="evidence" value="ECO:0007669"/>
    <property type="project" value="InterPro"/>
</dbReference>
<protein>
    <recommendedName>
        <fullName evidence="6">PNPLA domain-containing protein</fullName>
    </recommendedName>
</protein>
<dbReference type="Pfam" id="PF11815">
    <property type="entry name" value="DUF3336"/>
    <property type="match status" value="1"/>
</dbReference>
<feature type="active site" description="Nucleophile" evidence="4">
    <location>
        <position position="263"/>
    </location>
</feature>
<dbReference type="GO" id="GO:0016042">
    <property type="term" value="P:lipid catabolic process"/>
    <property type="evidence" value="ECO:0007669"/>
    <property type="project" value="UniProtKB-UniRule"/>
</dbReference>
<reference evidence="7" key="1">
    <citation type="submission" date="2021-01" db="EMBL/GenBank/DDBJ databases">
        <authorList>
            <person name="Corre E."/>
            <person name="Pelletier E."/>
            <person name="Niang G."/>
            <person name="Scheremetjew M."/>
            <person name="Finn R."/>
            <person name="Kale V."/>
            <person name="Holt S."/>
            <person name="Cochrane G."/>
            <person name="Meng A."/>
            <person name="Brown T."/>
            <person name="Cohen L."/>
        </authorList>
    </citation>
    <scope>NUCLEOTIDE SEQUENCE</scope>
    <source>
        <strain evidence="7">CCAP 955/1</strain>
    </source>
</reference>
<gene>
    <name evidence="7" type="ORF">SELO1098_LOCUS26743</name>
</gene>
<feature type="compositionally biased region" description="Basic and acidic residues" evidence="5">
    <location>
        <begin position="699"/>
        <end position="709"/>
    </location>
</feature>
<dbReference type="Pfam" id="PF01734">
    <property type="entry name" value="Patatin"/>
    <property type="match status" value="1"/>
</dbReference>
<evidence type="ECO:0000259" key="6">
    <source>
        <dbReference type="PROSITE" id="PS51635"/>
    </source>
</evidence>
<proteinExistence type="predicted"/>
<feature type="compositionally biased region" description="Low complexity" evidence="5">
    <location>
        <begin position="760"/>
        <end position="770"/>
    </location>
</feature>
<dbReference type="InterPro" id="IPR016035">
    <property type="entry name" value="Acyl_Trfase/lysoPLipase"/>
</dbReference>
<dbReference type="PROSITE" id="PS51635">
    <property type="entry name" value="PNPLA"/>
    <property type="match status" value="1"/>
</dbReference>
<evidence type="ECO:0000256" key="5">
    <source>
        <dbReference type="SAM" id="MobiDB-lite"/>
    </source>
</evidence>
<dbReference type="InterPro" id="IPR021771">
    <property type="entry name" value="Triacylglycerol_lipase_N"/>
</dbReference>
<evidence type="ECO:0000313" key="7">
    <source>
        <dbReference type="EMBL" id="CAE0297889.1"/>
    </source>
</evidence>
<keyword evidence="2 4" id="KW-0442">Lipid degradation</keyword>
<dbReference type="Gene3D" id="3.40.1090.10">
    <property type="entry name" value="Cytosolic phospholipase A2 catalytic domain"/>
    <property type="match status" value="2"/>
</dbReference>
<dbReference type="PANTHER" id="PTHR14226">
    <property type="entry name" value="NEUROPATHY TARGET ESTERASE/SWISS CHEESE D.MELANOGASTER"/>
    <property type="match status" value="1"/>
</dbReference>
<organism evidence="7">
    <name type="scientific">Spumella elongata</name>
    <dbReference type="NCBI Taxonomy" id="89044"/>
    <lineage>
        <taxon>Eukaryota</taxon>
        <taxon>Sar</taxon>
        <taxon>Stramenopiles</taxon>
        <taxon>Ochrophyta</taxon>
        <taxon>Chrysophyceae</taxon>
        <taxon>Chromulinales</taxon>
        <taxon>Chromulinaceae</taxon>
        <taxon>Spumella</taxon>
    </lineage>
</organism>
<dbReference type="SUPFAM" id="SSF52151">
    <property type="entry name" value="FabD/lysophospholipase-like"/>
    <property type="match status" value="1"/>
</dbReference>
<dbReference type="PANTHER" id="PTHR14226:SF10">
    <property type="entry name" value="TRIACYLGLYCEROL LIPASE 4-RELATED"/>
    <property type="match status" value="1"/>
</dbReference>
<dbReference type="InterPro" id="IPR002641">
    <property type="entry name" value="PNPLA_dom"/>
</dbReference>